<dbReference type="Gene3D" id="3.40.50.11650">
    <property type="entry name" value="Glycosyl transferase family 10, N-terminal domain"/>
    <property type="match status" value="1"/>
</dbReference>
<dbReference type="InterPro" id="IPR042574">
    <property type="entry name" value="FucT_N_sf"/>
</dbReference>
<name>A0A6M9PUK7_9BURK</name>
<dbReference type="PANTHER" id="PTHR11929">
    <property type="entry name" value="ALPHA- 1,3 -FUCOSYLTRANSFERASE"/>
    <property type="match status" value="1"/>
</dbReference>
<evidence type="ECO:0000259" key="5">
    <source>
        <dbReference type="Pfam" id="PF18025"/>
    </source>
</evidence>
<dbReference type="InterPro" id="IPR001503">
    <property type="entry name" value="Glyco_trans_10"/>
</dbReference>
<comment type="similarity">
    <text evidence="1">Belongs to the glycosyltransferase 10 family.</text>
</comment>
<evidence type="ECO:0000256" key="1">
    <source>
        <dbReference type="ARBA" id="ARBA00008919"/>
    </source>
</evidence>
<dbReference type="SUPFAM" id="SSF53756">
    <property type="entry name" value="UDP-Glycosyltransferase/glycogen phosphorylase"/>
    <property type="match status" value="1"/>
</dbReference>
<dbReference type="InterPro" id="IPR041058">
    <property type="entry name" value="FucT_N"/>
</dbReference>
<dbReference type="PANTHER" id="PTHR11929:SF194">
    <property type="entry name" value="ALPHA-(1,3)-FUCOSYLTRANSFERASE 10"/>
    <property type="match status" value="1"/>
</dbReference>
<dbReference type="Pfam" id="PF00852">
    <property type="entry name" value="Glyco_transf_10"/>
    <property type="match status" value="1"/>
</dbReference>
<evidence type="ECO:0000256" key="2">
    <source>
        <dbReference type="ARBA" id="ARBA00022676"/>
    </source>
</evidence>
<dbReference type="EMBL" id="CP028942">
    <property type="protein sequence ID" value="QKM63981.1"/>
    <property type="molecule type" value="Genomic_DNA"/>
</dbReference>
<dbReference type="GO" id="GO:0016020">
    <property type="term" value="C:membrane"/>
    <property type="evidence" value="ECO:0007669"/>
    <property type="project" value="InterPro"/>
</dbReference>
<feature type="domain" description="Fucosyltransferase C-terminal" evidence="4">
    <location>
        <begin position="161"/>
        <end position="281"/>
    </location>
</feature>
<keyword evidence="3" id="KW-0808">Transferase</keyword>
<evidence type="ECO:0000259" key="4">
    <source>
        <dbReference type="Pfam" id="PF00852"/>
    </source>
</evidence>
<evidence type="ECO:0000256" key="3">
    <source>
        <dbReference type="ARBA" id="ARBA00022679"/>
    </source>
</evidence>
<organism evidence="6 7">
    <name type="scientific">Polynucleobacter tropicus</name>
    <dbReference type="NCBI Taxonomy" id="1743174"/>
    <lineage>
        <taxon>Bacteria</taxon>
        <taxon>Pseudomonadati</taxon>
        <taxon>Pseudomonadota</taxon>
        <taxon>Betaproteobacteria</taxon>
        <taxon>Burkholderiales</taxon>
        <taxon>Burkholderiaceae</taxon>
        <taxon>Polynucleobacter</taxon>
    </lineage>
</organism>
<dbReference type="RefSeq" id="WP_173955023.1">
    <property type="nucleotide sequence ID" value="NZ_CP028942.1"/>
</dbReference>
<dbReference type="Gene3D" id="3.40.50.11660">
    <property type="entry name" value="Glycosyl transferase family 10, C-terminal domain"/>
    <property type="match status" value="1"/>
</dbReference>
<dbReference type="Pfam" id="PF18025">
    <property type="entry name" value="FucT_N"/>
    <property type="match status" value="1"/>
</dbReference>
<feature type="domain" description="Alpha-(1,3)-fucosyltransferase FucT N-terminal" evidence="5">
    <location>
        <begin position="80"/>
        <end position="123"/>
    </location>
</feature>
<protein>
    <submittedName>
        <fullName evidence="6">Uncharacterized protein</fullName>
    </submittedName>
</protein>
<accession>A0A6M9PUK7</accession>
<reference evidence="6 7" key="1">
    <citation type="submission" date="2018-04" db="EMBL/GenBank/DDBJ databases">
        <title>Polynucleobacter sp. UH21B genome.</title>
        <authorList>
            <person name="Hahn M.W."/>
        </authorList>
    </citation>
    <scope>NUCLEOTIDE SEQUENCE [LARGE SCALE GENOMIC DNA]</scope>
    <source>
        <strain evidence="6 7">MWH-UH21B</strain>
    </source>
</reference>
<dbReference type="GO" id="GO:0008417">
    <property type="term" value="F:fucosyltransferase activity"/>
    <property type="evidence" value="ECO:0007669"/>
    <property type="project" value="InterPro"/>
</dbReference>
<dbReference type="KEGG" id="ptrp:DCO17_01290"/>
<evidence type="ECO:0000313" key="6">
    <source>
        <dbReference type="EMBL" id="QKM63981.1"/>
    </source>
</evidence>
<gene>
    <name evidence="6" type="ORF">DCO17_01290</name>
</gene>
<proteinExistence type="inferred from homology"/>
<sequence>MAIIRLSAIGVTSDYYGSLVPVVCKALGYQVQWVRPKHADILIYGPFGNYNQKSLKWCPKPLRPLASKAIAPIDSWLHQRQYQPIKIFQTGENTRPDYVAADYSISFDLGLSGSHHFRMPYWMEMVDWSSEGVTGNQNPRFGRLLSLERLMQPLGKDFLSRPQKAAIFASHLREPRRTLLEAVKQQIEVVQYGRSFDQTVKNHLESGIIKYDELQKVAFNLCPENGMHPGYYTEKIPEAFMAGCLPITWVDENVKTDFNPNSFINLAPMSHNHFSELQEILHSQKILSAYAEQALILNKPSIEPLKNFIRGIIQEALS</sequence>
<dbReference type="InterPro" id="IPR038577">
    <property type="entry name" value="GT10-like_C_sf"/>
</dbReference>
<dbReference type="Proteomes" id="UP000503312">
    <property type="component" value="Chromosome"/>
</dbReference>
<dbReference type="AlphaFoldDB" id="A0A6M9PUK7"/>
<evidence type="ECO:0000313" key="7">
    <source>
        <dbReference type="Proteomes" id="UP000503312"/>
    </source>
</evidence>
<keyword evidence="2" id="KW-0328">Glycosyltransferase</keyword>
<keyword evidence="7" id="KW-1185">Reference proteome</keyword>
<dbReference type="InterPro" id="IPR055270">
    <property type="entry name" value="Glyco_tran_10_C"/>
</dbReference>